<protein>
    <recommendedName>
        <fullName evidence="4">39S ribosomal protein L52, mitochondrial</fullName>
    </recommendedName>
</protein>
<gene>
    <name evidence="2" type="ORF">EI555_012040</name>
</gene>
<proteinExistence type="predicted"/>
<dbReference type="Proteomes" id="UP000308365">
    <property type="component" value="Unassembled WGS sequence"/>
</dbReference>
<evidence type="ECO:0000256" key="1">
    <source>
        <dbReference type="SAM" id="MobiDB-lite"/>
    </source>
</evidence>
<dbReference type="AlphaFoldDB" id="A0A4U1EAK9"/>
<dbReference type="EMBL" id="RWIC01014968">
    <property type="protein sequence ID" value="TKC33222.1"/>
    <property type="molecule type" value="Genomic_DNA"/>
</dbReference>
<evidence type="ECO:0008006" key="4">
    <source>
        <dbReference type="Google" id="ProtNLM"/>
    </source>
</evidence>
<feature type="region of interest" description="Disordered" evidence="1">
    <location>
        <begin position="38"/>
        <end position="103"/>
    </location>
</feature>
<reference evidence="3" key="1">
    <citation type="journal article" date="2019" name="IScience">
        <title>Narwhal Genome Reveals Long-Term Low Genetic Diversity despite Current Large Abundance Size.</title>
        <authorList>
            <person name="Westbury M.V."/>
            <person name="Petersen B."/>
            <person name="Garde E."/>
            <person name="Heide-Jorgensen M.P."/>
            <person name="Lorenzen E.D."/>
        </authorList>
    </citation>
    <scope>NUCLEOTIDE SEQUENCE [LARGE SCALE GENOMIC DNA]</scope>
</reference>
<organism evidence="2 3">
    <name type="scientific">Monodon monoceros</name>
    <name type="common">Narwhal</name>
    <name type="synonym">Ceratodon monodon</name>
    <dbReference type="NCBI Taxonomy" id="40151"/>
    <lineage>
        <taxon>Eukaryota</taxon>
        <taxon>Metazoa</taxon>
        <taxon>Chordata</taxon>
        <taxon>Craniata</taxon>
        <taxon>Vertebrata</taxon>
        <taxon>Euteleostomi</taxon>
        <taxon>Mammalia</taxon>
        <taxon>Eutheria</taxon>
        <taxon>Laurasiatheria</taxon>
        <taxon>Artiodactyla</taxon>
        <taxon>Whippomorpha</taxon>
        <taxon>Cetacea</taxon>
        <taxon>Odontoceti</taxon>
        <taxon>Monodontidae</taxon>
        <taxon>Monodon</taxon>
    </lineage>
</organism>
<sequence>MAALRLLLSSGWRLHCGVTGLVSSLWALLLTPLATGSLRSSQTGLTGMASSNERPASKKRPKEMDAGLQAWQLRQQKLQEEERKQQNALKPKGARLQNPRPGQ</sequence>
<name>A0A4U1EAK9_MONMO</name>
<evidence type="ECO:0000313" key="3">
    <source>
        <dbReference type="Proteomes" id="UP000308365"/>
    </source>
</evidence>
<evidence type="ECO:0000313" key="2">
    <source>
        <dbReference type="EMBL" id="TKC33222.1"/>
    </source>
</evidence>
<accession>A0A4U1EAK9</accession>
<feature type="compositionally biased region" description="Polar residues" evidence="1">
    <location>
        <begin position="38"/>
        <end position="54"/>
    </location>
</feature>
<comment type="caution">
    <text evidence="2">The sequence shown here is derived from an EMBL/GenBank/DDBJ whole genome shotgun (WGS) entry which is preliminary data.</text>
</comment>